<dbReference type="AlphaFoldDB" id="A0A6M6I704"/>
<accession>A0A6M6I704</accession>
<gene>
    <name evidence="9" type="primary">g66</name>
</gene>
<dbReference type="GO" id="GO:0051015">
    <property type="term" value="F:actin filament binding"/>
    <property type="evidence" value="ECO:0007669"/>
    <property type="project" value="TreeGrafter"/>
</dbReference>
<evidence type="ECO:0000256" key="1">
    <source>
        <dbReference type="ARBA" id="ARBA00004245"/>
    </source>
</evidence>
<dbReference type="Gene3D" id="3.40.20.10">
    <property type="entry name" value="Severin"/>
    <property type="match status" value="1"/>
</dbReference>
<dbReference type="PROSITE" id="PS51263">
    <property type="entry name" value="ADF_H"/>
    <property type="match status" value="1"/>
</dbReference>
<dbReference type="EMBL" id="MT459796">
    <property type="protein sequence ID" value="QJY30852.1"/>
    <property type="molecule type" value="Genomic_DNA"/>
</dbReference>
<protein>
    <submittedName>
        <fullName evidence="9">Putative twinfilin-1</fullName>
    </submittedName>
</protein>
<comment type="subunit">
    <text evidence="7">Interacts with G-actin; ADP-actin form.</text>
</comment>
<dbReference type="InterPro" id="IPR002108">
    <property type="entry name" value="ADF-H"/>
</dbReference>
<evidence type="ECO:0000313" key="9">
    <source>
        <dbReference type="EMBL" id="QJY30852.1"/>
    </source>
</evidence>
<keyword evidence="6" id="KW-0206">Cytoskeleton</keyword>
<reference evidence="9" key="2">
    <citation type="submission" date="2020-05" db="EMBL/GenBank/DDBJ databases">
        <authorList>
            <person name="Lan N."/>
        </authorList>
    </citation>
    <scope>NUCLEOTIDE SEQUENCE</scope>
    <source>
        <strain evidence="9">TTI-00885</strain>
    </source>
</reference>
<dbReference type="Pfam" id="PF00241">
    <property type="entry name" value="Cofilin_ADF"/>
    <property type="match status" value="1"/>
</dbReference>
<evidence type="ECO:0000256" key="3">
    <source>
        <dbReference type="ARBA" id="ARBA00022490"/>
    </source>
</evidence>
<dbReference type="SUPFAM" id="SSF55753">
    <property type="entry name" value="Actin depolymerizing proteins"/>
    <property type="match status" value="1"/>
</dbReference>
<evidence type="ECO:0000259" key="8">
    <source>
        <dbReference type="PROSITE" id="PS51263"/>
    </source>
</evidence>
<dbReference type="GO" id="GO:0003785">
    <property type="term" value="F:actin monomer binding"/>
    <property type="evidence" value="ECO:0007669"/>
    <property type="project" value="TreeGrafter"/>
</dbReference>
<evidence type="ECO:0000256" key="4">
    <source>
        <dbReference type="ARBA" id="ARBA00022737"/>
    </source>
</evidence>
<reference evidence="9" key="1">
    <citation type="submission" date="2020-05" db="EMBL/GenBank/DDBJ databases">
        <title>Chaetoglobosin P from Discosia rubi as a thermally sensitive antifungal against Cryptococcus neoformans.</title>
        <authorList>
            <person name="Perlatti B."/>
            <person name="Nichols C.B."/>
            <person name="Nan L."/>
            <person name="Wiemann P."/>
            <person name="Harvey C.J.B."/>
            <person name="Alspaugh J.A."/>
            <person name="Bills G.F."/>
        </authorList>
    </citation>
    <scope>NUCLEOTIDE SEQUENCE</scope>
    <source>
        <strain evidence="9">TTI-00885</strain>
    </source>
</reference>
<dbReference type="InterPro" id="IPR029006">
    <property type="entry name" value="ADF-H/Gelsolin-like_dom_sf"/>
</dbReference>
<dbReference type="GO" id="GO:0051016">
    <property type="term" value="P:barbed-end actin filament capping"/>
    <property type="evidence" value="ECO:0007669"/>
    <property type="project" value="TreeGrafter"/>
</dbReference>
<sequence length="167" mass="18226">MQPAAKEIRLSGHTTIPVKADALEAMKALAAEDGTGGLVMLSVNPETEIIELVPSNARPLSISELAKTISATEPRFTFYRFSHKHAGQDRTSTLFFFTRPSIPGIQAIKDRMVYPLMKRAVLDIASQESGLTAEKKFEVADCTDITENLVLETLYPESETGDGTHSS</sequence>
<comment type="subcellular location">
    <subcellularLocation>
        <location evidence="1">Cytoplasm</location>
        <location evidence="1">Cytoskeleton</location>
    </subcellularLocation>
</comment>
<evidence type="ECO:0000256" key="7">
    <source>
        <dbReference type="ARBA" id="ARBA00038532"/>
    </source>
</evidence>
<dbReference type="PANTHER" id="PTHR13759:SF1">
    <property type="entry name" value="TWINFILIN"/>
    <property type="match status" value="1"/>
</dbReference>
<dbReference type="PANTHER" id="PTHR13759">
    <property type="entry name" value="TWINFILIN"/>
    <property type="match status" value="1"/>
</dbReference>
<keyword evidence="5" id="KW-0009">Actin-binding</keyword>
<proteinExistence type="inferred from homology"/>
<comment type="similarity">
    <text evidence="2">Belongs to the actin-binding proteins ADF family. Twinfilin subfamily.</text>
</comment>
<organism evidence="9">
    <name type="scientific">Discosia rubi</name>
    <dbReference type="NCBI Taxonomy" id="2502037"/>
    <lineage>
        <taxon>Eukaryota</taxon>
        <taxon>Fungi</taxon>
        <taxon>Dikarya</taxon>
        <taxon>Ascomycota</taxon>
        <taxon>Pezizomycotina</taxon>
        <taxon>Sordariomycetes</taxon>
        <taxon>Xylariomycetidae</taxon>
        <taxon>Amphisphaeriales</taxon>
        <taxon>Sporocadaceae</taxon>
        <taxon>Discosia</taxon>
    </lineage>
</organism>
<feature type="domain" description="ADF-H" evidence="8">
    <location>
        <begin position="13"/>
        <end position="155"/>
    </location>
</feature>
<keyword evidence="3" id="KW-0963">Cytoplasm</keyword>
<name>A0A6M6I704_9PEZI</name>
<dbReference type="GO" id="GO:0030042">
    <property type="term" value="P:actin filament depolymerization"/>
    <property type="evidence" value="ECO:0007669"/>
    <property type="project" value="TreeGrafter"/>
</dbReference>
<evidence type="ECO:0000256" key="5">
    <source>
        <dbReference type="ARBA" id="ARBA00023203"/>
    </source>
</evidence>
<dbReference type="GO" id="GO:0005884">
    <property type="term" value="C:actin filament"/>
    <property type="evidence" value="ECO:0007669"/>
    <property type="project" value="TreeGrafter"/>
</dbReference>
<evidence type="ECO:0000256" key="6">
    <source>
        <dbReference type="ARBA" id="ARBA00023212"/>
    </source>
</evidence>
<dbReference type="InterPro" id="IPR028458">
    <property type="entry name" value="Twinfilin"/>
</dbReference>
<dbReference type="GO" id="GO:0005737">
    <property type="term" value="C:cytoplasm"/>
    <property type="evidence" value="ECO:0007669"/>
    <property type="project" value="TreeGrafter"/>
</dbReference>
<evidence type="ECO:0000256" key="2">
    <source>
        <dbReference type="ARBA" id="ARBA00009557"/>
    </source>
</evidence>
<keyword evidence="4" id="KW-0677">Repeat</keyword>